<organism evidence="1 2">
    <name type="scientific">Pedobacter africanus</name>
    <dbReference type="NCBI Taxonomy" id="151894"/>
    <lineage>
        <taxon>Bacteria</taxon>
        <taxon>Pseudomonadati</taxon>
        <taxon>Bacteroidota</taxon>
        <taxon>Sphingobacteriia</taxon>
        <taxon>Sphingobacteriales</taxon>
        <taxon>Sphingobacteriaceae</taxon>
        <taxon>Pedobacter</taxon>
    </lineage>
</organism>
<accession>A0A1W1ZE92</accession>
<evidence type="ECO:0000313" key="1">
    <source>
        <dbReference type="EMBL" id="SMC46790.1"/>
    </source>
</evidence>
<dbReference type="STRING" id="151894.SAMN04488524_0655"/>
<sequence length="96" mass="11644">MIDVIDFKQSVIDRSFPNKLPLYLQALWYDGTGDWKTAHDLIDRLTDQRSAHIHAYLHRKEGDIWNADYWYKRAGKIRPQFSLEEEWEMLVREYTQ</sequence>
<proteinExistence type="predicted"/>
<reference evidence="2" key="1">
    <citation type="submission" date="2017-04" db="EMBL/GenBank/DDBJ databases">
        <authorList>
            <person name="Varghese N."/>
            <person name="Submissions S."/>
        </authorList>
    </citation>
    <scope>NUCLEOTIDE SEQUENCE [LARGE SCALE GENOMIC DNA]</scope>
    <source>
        <strain evidence="2">DSM 12126</strain>
    </source>
</reference>
<evidence type="ECO:0000313" key="2">
    <source>
        <dbReference type="Proteomes" id="UP000192756"/>
    </source>
</evidence>
<dbReference type="AlphaFoldDB" id="A0A1W1ZE92"/>
<protein>
    <submittedName>
        <fullName evidence="1">Uncharacterized protein</fullName>
    </submittedName>
</protein>
<gene>
    <name evidence="1" type="ORF">SAMN04488524_0655</name>
</gene>
<dbReference type="OrthoDB" id="370799at2"/>
<dbReference type="RefSeq" id="WP_084236973.1">
    <property type="nucleotide sequence ID" value="NZ_FWXT01000001.1"/>
</dbReference>
<name>A0A1W1ZE92_9SPHI</name>
<dbReference type="EMBL" id="FWXT01000001">
    <property type="protein sequence ID" value="SMC46790.1"/>
    <property type="molecule type" value="Genomic_DNA"/>
</dbReference>
<dbReference type="Proteomes" id="UP000192756">
    <property type="component" value="Unassembled WGS sequence"/>
</dbReference>
<keyword evidence="2" id="KW-1185">Reference proteome</keyword>